<evidence type="ECO:0000313" key="10">
    <source>
        <dbReference type="RefSeq" id="XP_013406149.1"/>
    </source>
</evidence>
<evidence type="ECO:0000256" key="6">
    <source>
        <dbReference type="ARBA" id="ARBA00023136"/>
    </source>
</evidence>
<dbReference type="PANTHER" id="PTHR31759:SF1">
    <property type="entry name" value="COILED-COIL DOMAIN-CONTAINING PROTEIN 167"/>
    <property type="match status" value="1"/>
</dbReference>
<sequence length="96" mass="11309">MPTIVQQLEQVQANVAECEHRLDKIERLLRLEELADNERNSLLAEEKVLKKTIAQYDKDMANLRKENRKTMLLSVILFTSVFIGYLYFYGENTIFL</sequence>
<evidence type="ECO:0000256" key="2">
    <source>
        <dbReference type="ARBA" id="ARBA00022350"/>
    </source>
</evidence>
<feature type="transmembrane region" description="Helical" evidence="8">
    <location>
        <begin position="70"/>
        <end position="90"/>
    </location>
</feature>
<comment type="subcellular location">
    <subcellularLocation>
        <location evidence="1">Membrane</location>
        <topology evidence="1">Single-pass membrane protein</topology>
    </subcellularLocation>
</comment>
<dbReference type="RefSeq" id="XP_013406149.1">
    <property type="nucleotide sequence ID" value="XM_013550695.2"/>
</dbReference>
<keyword evidence="9" id="KW-1185">Reference proteome</keyword>
<dbReference type="InterPro" id="IPR028194">
    <property type="entry name" value="CC167"/>
</dbReference>
<dbReference type="GeneID" id="106170718"/>
<dbReference type="InParanoid" id="A0A1S3J8F7"/>
<name>A0A1S3J8F7_LINAN</name>
<keyword evidence="3 8" id="KW-0812">Transmembrane</keyword>
<gene>
    <name evidence="10" type="primary">LOC106170718</name>
</gene>
<accession>A0A1S3J8F7</accession>
<feature type="coiled-coil region" evidence="7">
    <location>
        <begin position="8"/>
        <end position="66"/>
    </location>
</feature>
<dbReference type="GO" id="GO:0016020">
    <property type="term" value="C:membrane"/>
    <property type="evidence" value="ECO:0007669"/>
    <property type="project" value="UniProtKB-SubCell"/>
</dbReference>
<keyword evidence="5 7" id="KW-0175">Coiled coil</keyword>
<dbReference type="KEGG" id="lak:106170718"/>
<evidence type="ECO:0000256" key="7">
    <source>
        <dbReference type="SAM" id="Coils"/>
    </source>
</evidence>
<dbReference type="Pfam" id="PF15188">
    <property type="entry name" value="CCDC-167"/>
    <property type="match status" value="1"/>
</dbReference>
<dbReference type="Proteomes" id="UP000085678">
    <property type="component" value="Unplaced"/>
</dbReference>
<protein>
    <recommendedName>
        <fullName evidence="2">Coiled-coil domain-containing protein 167</fullName>
    </recommendedName>
</protein>
<evidence type="ECO:0000256" key="5">
    <source>
        <dbReference type="ARBA" id="ARBA00023054"/>
    </source>
</evidence>
<evidence type="ECO:0000313" key="9">
    <source>
        <dbReference type="Proteomes" id="UP000085678"/>
    </source>
</evidence>
<evidence type="ECO:0000256" key="4">
    <source>
        <dbReference type="ARBA" id="ARBA00022989"/>
    </source>
</evidence>
<dbReference type="PANTHER" id="PTHR31759">
    <property type="entry name" value="COILED-COIL DOMAIN-CONTAINING PROTEIN 167"/>
    <property type="match status" value="1"/>
</dbReference>
<keyword evidence="6 8" id="KW-0472">Membrane</keyword>
<dbReference type="OMA" id="HEERLEH"/>
<evidence type="ECO:0000256" key="3">
    <source>
        <dbReference type="ARBA" id="ARBA00022692"/>
    </source>
</evidence>
<organism evidence="9 10">
    <name type="scientific">Lingula anatina</name>
    <name type="common">Brachiopod</name>
    <name type="synonym">Lingula unguis</name>
    <dbReference type="NCBI Taxonomy" id="7574"/>
    <lineage>
        <taxon>Eukaryota</taxon>
        <taxon>Metazoa</taxon>
        <taxon>Spiralia</taxon>
        <taxon>Lophotrochozoa</taxon>
        <taxon>Brachiopoda</taxon>
        <taxon>Linguliformea</taxon>
        <taxon>Lingulata</taxon>
        <taxon>Lingulida</taxon>
        <taxon>Linguloidea</taxon>
        <taxon>Lingulidae</taxon>
        <taxon>Lingula</taxon>
    </lineage>
</organism>
<keyword evidence="4 8" id="KW-1133">Transmembrane helix</keyword>
<dbReference type="OrthoDB" id="6435278at2759"/>
<evidence type="ECO:0000256" key="8">
    <source>
        <dbReference type="SAM" id="Phobius"/>
    </source>
</evidence>
<evidence type="ECO:0000256" key="1">
    <source>
        <dbReference type="ARBA" id="ARBA00004167"/>
    </source>
</evidence>
<dbReference type="AlphaFoldDB" id="A0A1S3J8F7"/>
<proteinExistence type="predicted"/>
<reference evidence="10" key="1">
    <citation type="submission" date="2025-08" db="UniProtKB">
        <authorList>
            <consortium name="RefSeq"/>
        </authorList>
    </citation>
    <scope>IDENTIFICATION</scope>
    <source>
        <tissue evidence="10">Gonads</tissue>
    </source>
</reference>